<sequence>MVSVKRGEDEFNTPKRIGVGIDWMP</sequence>
<name>A0A0T5Z6Z9_9GAMM</name>
<gene>
    <name evidence="1" type="ORF">Ga0076813_13731</name>
</gene>
<reference evidence="1 2" key="1">
    <citation type="submission" date="2015-11" db="EMBL/GenBank/DDBJ databases">
        <title>The genome of Candidatus Endoriftia persephone in Ridgeia piscesae and population structure of the North Eastern Pacific vestimentiferan symbionts.</title>
        <authorList>
            <person name="Perez M."/>
            <person name="Juniper K.S."/>
        </authorList>
    </citation>
    <scope>NUCLEOTIDE SEQUENCE [LARGE SCALE GENOMIC DNA]</scope>
    <source>
        <strain evidence="1">Ind10</strain>
    </source>
</reference>
<proteinExistence type="predicted"/>
<comment type="caution">
    <text evidence="1">The sequence shown here is derived from an EMBL/GenBank/DDBJ whole genome shotgun (WGS) entry which is preliminary data.</text>
</comment>
<evidence type="ECO:0000313" key="2">
    <source>
        <dbReference type="Proteomes" id="UP000051276"/>
    </source>
</evidence>
<dbReference type="EMBL" id="LMXI01000321">
    <property type="protein sequence ID" value="KRT58539.1"/>
    <property type="molecule type" value="Genomic_DNA"/>
</dbReference>
<accession>A0A0T5Z6Z9</accession>
<dbReference type="AlphaFoldDB" id="A0A0T5Z6Z9"/>
<evidence type="ECO:0000313" key="1">
    <source>
        <dbReference type="EMBL" id="KRT58539.1"/>
    </source>
</evidence>
<organism evidence="1 2">
    <name type="scientific">endosymbiont of Ridgeia piscesae</name>
    <dbReference type="NCBI Taxonomy" id="54398"/>
    <lineage>
        <taxon>Bacteria</taxon>
        <taxon>Pseudomonadati</taxon>
        <taxon>Pseudomonadota</taxon>
        <taxon>Gammaproteobacteria</taxon>
        <taxon>sulfur-oxidizing symbionts</taxon>
    </lineage>
</organism>
<dbReference type="Proteomes" id="UP000051276">
    <property type="component" value="Unassembled WGS sequence"/>
</dbReference>
<protein>
    <submittedName>
        <fullName evidence="1">Uncharacterized protein</fullName>
    </submittedName>
</protein>